<keyword evidence="2" id="KW-0058">Aromatic hydrocarbons catabolism</keyword>
<organism evidence="6 7">
    <name type="scientific">Streptomyces phaeolivaceus</name>
    <dbReference type="NCBI Taxonomy" id="2653200"/>
    <lineage>
        <taxon>Bacteria</taxon>
        <taxon>Bacillati</taxon>
        <taxon>Actinomycetota</taxon>
        <taxon>Actinomycetes</taxon>
        <taxon>Kitasatosporales</taxon>
        <taxon>Streptomycetaceae</taxon>
        <taxon>Streptomyces</taxon>
    </lineage>
</organism>
<dbReference type="InterPro" id="IPR029058">
    <property type="entry name" value="AB_hydrolase_fold"/>
</dbReference>
<keyword evidence="3" id="KW-0378">Hydrolase</keyword>
<dbReference type="AlphaFoldDB" id="A0A5P8KJA0"/>
<comment type="similarity">
    <text evidence="1">Belongs to the peptidase S33 family.</text>
</comment>
<dbReference type="SUPFAM" id="SSF53474">
    <property type="entry name" value="alpha/beta-Hydrolases"/>
    <property type="match status" value="1"/>
</dbReference>
<dbReference type="GO" id="GO:0004301">
    <property type="term" value="F:epoxide hydrolase activity"/>
    <property type="evidence" value="ECO:0007669"/>
    <property type="project" value="TreeGrafter"/>
</dbReference>
<dbReference type="EMBL" id="CP045096">
    <property type="protein sequence ID" value="QFR02728.1"/>
    <property type="molecule type" value="Genomic_DNA"/>
</dbReference>
<reference evidence="6 7" key="1">
    <citation type="submission" date="2019-10" db="EMBL/GenBank/DDBJ databases">
        <title>Streptomyces sp. strain GY16 isolated from leaves of Broussonetia papyrifera.</title>
        <authorList>
            <person name="Mo P."/>
        </authorList>
    </citation>
    <scope>NUCLEOTIDE SEQUENCE [LARGE SCALE GENOMIC DNA]</scope>
    <source>
        <strain evidence="6 7">GY16</strain>
    </source>
</reference>
<name>A0A5P8KJA0_9ACTN</name>
<protein>
    <recommendedName>
        <fullName evidence="5">Epoxide hydrolase N-terminal domain-containing protein</fullName>
    </recommendedName>
</protein>
<evidence type="ECO:0000313" key="7">
    <source>
        <dbReference type="Proteomes" id="UP000327294"/>
    </source>
</evidence>
<accession>A0A5P8KJA0</accession>
<dbReference type="Proteomes" id="UP000327294">
    <property type="component" value="Chromosome"/>
</dbReference>
<feature type="compositionally biased region" description="Polar residues" evidence="4">
    <location>
        <begin position="87"/>
        <end position="108"/>
    </location>
</feature>
<evidence type="ECO:0000259" key="5">
    <source>
        <dbReference type="Pfam" id="PF06441"/>
    </source>
</evidence>
<dbReference type="InterPro" id="IPR010497">
    <property type="entry name" value="Epoxide_hydro_N"/>
</dbReference>
<evidence type="ECO:0000256" key="4">
    <source>
        <dbReference type="SAM" id="MobiDB-lite"/>
    </source>
</evidence>
<evidence type="ECO:0000313" key="6">
    <source>
        <dbReference type="EMBL" id="QFR02728.1"/>
    </source>
</evidence>
<dbReference type="PANTHER" id="PTHR21661">
    <property type="entry name" value="EPOXIDE HYDROLASE 1-RELATED"/>
    <property type="match status" value="1"/>
</dbReference>
<sequence>MLDIPQADLDDLAVRLDATRWPDQATAPGWSQGVPLAYLKELTAYWRTAYDWREHEAHLNRFPQFMTVIDGADVHFLYIRSPEPPAGQNSPEVATSRPWNSRNCSRPTSARSSGGCGSRGGCGGAGAALTTVAITLRCEQCRLAGG</sequence>
<evidence type="ECO:0000256" key="1">
    <source>
        <dbReference type="ARBA" id="ARBA00010088"/>
    </source>
</evidence>
<gene>
    <name evidence="6" type="ORF">F9278_22435</name>
</gene>
<dbReference type="KEGG" id="sphv:F9278_22435"/>
<dbReference type="Pfam" id="PF06441">
    <property type="entry name" value="EHN"/>
    <property type="match status" value="1"/>
</dbReference>
<proteinExistence type="inferred from homology"/>
<feature type="domain" description="Epoxide hydrolase N-terminal" evidence="5">
    <location>
        <begin position="2"/>
        <end position="84"/>
    </location>
</feature>
<dbReference type="GO" id="GO:0097176">
    <property type="term" value="P:epoxide metabolic process"/>
    <property type="evidence" value="ECO:0007669"/>
    <property type="project" value="TreeGrafter"/>
</dbReference>
<evidence type="ECO:0000256" key="3">
    <source>
        <dbReference type="ARBA" id="ARBA00022801"/>
    </source>
</evidence>
<dbReference type="PANTHER" id="PTHR21661:SF35">
    <property type="entry name" value="EPOXIDE HYDROLASE"/>
    <property type="match status" value="1"/>
</dbReference>
<dbReference type="Gene3D" id="3.40.50.1820">
    <property type="entry name" value="alpha/beta hydrolase"/>
    <property type="match status" value="1"/>
</dbReference>
<keyword evidence="7" id="KW-1185">Reference proteome</keyword>
<feature type="region of interest" description="Disordered" evidence="4">
    <location>
        <begin position="83"/>
        <end position="119"/>
    </location>
</feature>
<evidence type="ECO:0000256" key="2">
    <source>
        <dbReference type="ARBA" id="ARBA00022797"/>
    </source>
</evidence>